<accession>X1F8D9</accession>
<evidence type="ECO:0000313" key="1">
    <source>
        <dbReference type="EMBL" id="GAH28830.1"/>
    </source>
</evidence>
<name>X1F8D9_9ZZZZ</name>
<proteinExistence type="predicted"/>
<reference evidence="1" key="1">
    <citation type="journal article" date="2014" name="Front. Microbiol.">
        <title>High frequency of phylogenetically diverse reductive dehalogenase-homologous genes in deep subseafloor sedimentary metagenomes.</title>
        <authorList>
            <person name="Kawai M."/>
            <person name="Futagami T."/>
            <person name="Toyoda A."/>
            <person name="Takaki Y."/>
            <person name="Nishi S."/>
            <person name="Hori S."/>
            <person name="Arai W."/>
            <person name="Tsubouchi T."/>
            <person name="Morono Y."/>
            <person name="Uchiyama I."/>
            <person name="Ito T."/>
            <person name="Fujiyama A."/>
            <person name="Inagaki F."/>
            <person name="Takami H."/>
        </authorList>
    </citation>
    <scope>NUCLEOTIDE SEQUENCE</scope>
    <source>
        <strain evidence="1">Expedition CK06-06</strain>
    </source>
</reference>
<dbReference type="EMBL" id="BARU01005252">
    <property type="protein sequence ID" value="GAH28830.1"/>
    <property type="molecule type" value="Genomic_DNA"/>
</dbReference>
<organism evidence="1">
    <name type="scientific">marine sediment metagenome</name>
    <dbReference type="NCBI Taxonomy" id="412755"/>
    <lineage>
        <taxon>unclassified sequences</taxon>
        <taxon>metagenomes</taxon>
        <taxon>ecological metagenomes</taxon>
    </lineage>
</organism>
<comment type="caution">
    <text evidence="1">The sequence shown here is derived from an EMBL/GenBank/DDBJ whole genome shotgun (WGS) entry which is preliminary data.</text>
</comment>
<dbReference type="AlphaFoldDB" id="X1F8D9"/>
<gene>
    <name evidence="1" type="ORF">S03H2_10178</name>
</gene>
<sequence length="58" mass="6624">MPLKEKDILWIKLCRICKDLHTGSLTIKVVISKGKPQRLIILNQEIEIVGDEDTARLP</sequence>
<protein>
    <submittedName>
        <fullName evidence="1">Uncharacterized protein</fullName>
    </submittedName>
</protein>